<evidence type="ECO:0000256" key="1">
    <source>
        <dbReference type="SAM" id="MobiDB-lite"/>
    </source>
</evidence>
<dbReference type="KEGG" id="rml:FF011L_01200"/>
<reference evidence="2 3" key="1">
    <citation type="submission" date="2019-02" db="EMBL/GenBank/DDBJ databases">
        <title>Deep-cultivation of Planctomycetes and their phenomic and genomic characterization uncovers novel biology.</title>
        <authorList>
            <person name="Wiegand S."/>
            <person name="Jogler M."/>
            <person name="Boedeker C."/>
            <person name="Pinto D."/>
            <person name="Vollmers J."/>
            <person name="Rivas-Marin E."/>
            <person name="Kohn T."/>
            <person name="Peeters S.H."/>
            <person name="Heuer A."/>
            <person name="Rast P."/>
            <person name="Oberbeckmann S."/>
            <person name="Bunk B."/>
            <person name="Jeske O."/>
            <person name="Meyerdierks A."/>
            <person name="Storesund J.E."/>
            <person name="Kallscheuer N."/>
            <person name="Luecker S."/>
            <person name="Lage O.M."/>
            <person name="Pohl T."/>
            <person name="Merkel B.J."/>
            <person name="Hornburger P."/>
            <person name="Mueller R.-W."/>
            <person name="Bruemmer F."/>
            <person name="Labrenz M."/>
            <person name="Spormann A.M."/>
            <person name="Op den Camp H."/>
            <person name="Overmann J."/>
            <person name="Amann R."/>
            <person name="Jetten M.S.M."/>
            <person name="Mascher T."/>
            <person name="Medema M.H."/>
            <person name="Devos D.P."/>
            <person name="Kaster A.-K."/>
            <person name="Ovreas L."/>
            <person name="Rohde M."/>
            <person name="Galperin M.Y."/>
            <person name="Jogler C."/>
        </authorList>
    </citation>
    <scope>NUCLEOTIDE SEQUENCE [LARGE SCALE GENOMIC DNA]</scope>
    <source>
        <strain evidence="2 3">FF011L</strain>
    </source>
</reference>
<proteinExistence type="predicted"/>
<dbReference type="EMBL" id="CP036262">
    <property type="protein sequence ID" value="QDS91391.1"/>
    <property type="molecule type" value="Genomic_DNA"/>
</dbReference>
<feature type="compositionally biased region" description="Low complexity" evidence="1">
    <location>
        <begin position="51"/>
        <end position="66"/>
    </location>
</feature>
<sequence length="158" mass="17499">MMLAVLVVIGFMAGWFSIERDGDQTKIEINRDEIRQDAQQAVDRGREYLEQRGQQAGQAASNAGYQENTGAPANAPWGNYNAPASHNANYPPAQNGQAPQNYPPQSGTQAFPANYPQQPNYTQQPQQPQQNNSPWQNQPAGYQTQNGAPWTPQPYPNQ</sequence>
<evidence type="ECO:0000313" key="2">
    <source>
        <dbReference type="EMBL" id="QDS91391.1"/>
    </source>
</evidence>
<dbReference type="AlphaFoldDB" id="A0A517M992"/>
<name>A0A517M992_9BACT</name>
<feature type="compositionally biased region" description="Low complexity" evidence="1">
    <location>
        <begin position="112"/>
        <end position="139"/>
    </location>
</feature>
<gene>
    <name evidence="2" type="ORF">FF011L_01200</name>
</gene>
<organism evidence="2 3">
    <name type="scientific">Roseimaritima multifibrata</name>
    <dbReference type="NCBI Taxonomy" id="1930274"/>
    <lineage>
        <taxon>Bacteria</taxon>
        <taxon>Pseudomonadati</taxon>
        <taxon>Planctomycetota</taxon>
        <taxon>Planctomycetia</taxon>
        <taxon>Pirellulales</taxon>
        <taxon>Pirellulaceae</taxon>
        <taxon>Roseimaritima</taxon>
    </lineage>
</organism>
<protein>
    <submittedName>
        <fullName evidence="2">Uncharacterized protein</fullName>
    </submittedName>
</protein>
<accession>A0A517M992</accession>
<feature type="region of interest" description="Disordered" evidence="1">
    <location>
        <begin position="41"/>
        <end position="158"/>
    </location>
</feature>
<feature type="compositionally biased region" description="Polar residues" evidence="1">
    <location>
        <begin position="82"/>
        <end position="111"/>
    </location>
</feature>
<keyword evidence="3" id="KW-1185">Reference proteome</keyword>
<evidence type="ECO:0000313" key="3">
    <source>
        <dbReference type="Proteomes" id="UP000320672"/>
    </source>
</evidence>
<dbReference type="Proteomes" id="UP000320672">
    <property type="component" value="Chromosome"/>
</dbReference>